<feature type="compositionally biased region" description="Low complexity" evidence="1">
    <location>
        <begin position="141"/>
        <end position="163"/>
    </location>
</feature>
<feature type="compositionally biased region" description="Low complexity" evidence="1">
    <location>
        <begin position="40"/>
        <end position="51"/>
    </location>
</feature>
<keyword evidence="3" id="KW-1185">Reference proteome</keyword>
<name>B8CC19_THAPS</name>
<evidence type="ECO:0000256" key="1">
    <source>
        <dbReference type="SAM" id="MobiDB-lite"/>
    </source>
</evidence>
<dbReference type="EMBL" id="CM000649">
    <property type="protein sequence ID" value="EED88691.1"/>
    <property type="molecule type" value="Genomic_DNA"/>
</dbReference>
<dbReference type="Proteomes" id="UP000001449">
    <property type="component" value="Chromosome 14"/>
</dbReference>
<proteinExistence type="predicted"/>
<evidence type="ECO:0000313" key="3">
    <source>
        <dbReference type="Proteomes" id="UP000001449"/>
    </source>
</evidence>
<feature type="region of interest" description="Disordered" evidence="1">
    <location>
        <begin position="599"/>
        <end position="642"/>
    </location>
</feature>
<dbReference type="PaxDb" id="35128-Thaps24772"/>
<feature type="region of interest" description="Disordered" evidence="1">
    <location>
        <begin position="141"/>
        <end position="169"/>
    </location>
</feature>
<feature type="compositionally biased region" description="Polar residues" evidence="1">
    <location>
        <begin position="621"/>
        <end position="642"/>
    </location>
</feature>
<dbReference type="KEGG" id="tps:THAPSDRAFT_24772"/>
<reference evidence="2 3" key="1">
    <citation type="journal article" date="2004" name="Science">
        <title>The genome of the diatom Thalassiosira pseudonana: ecology, evolution, and metabolism.</title>
        <authorList>
            <person name="Armbrust E.V."/>
            <person name="Berges J.A."/>
            <person name="Bowler C."/>
            <person name="Green B.R."/>
            <person name="Martinez D."/>
            <person name="Putnam N.H."/>
            <person name="Zhou S."/>
            <person name="Allen A.E."/>
            <person name="Apt K.E."/>
            <person name="Bechner M."/>
            <person name="Brzezinski M.A."/>
            <person name="Chaal B.K."/>
            <person name="Chiovitti A."/>
            <person name="Davis A.K."/>
            <person name="Demarest M.S."/>
            <person name="Detter J.C."/>
            <person name="Glavina T."/>
            <person name="Goodstein D."/>
            <person name="Hadi M.Z."/>
            <person name="Hellsten U."/>
            <person name="Hildebrand M."/>
            <person name="Jenkins B.D."/>
            <person name="Jurka J."/>
            <person name="Kapitonov V.V."/>
            <person name="Kroger N."/>
            <person name="Lau W.W."/>
            <person name="Lane T.W."/>
            <person name="Larimer F.W."/>
            <person name="Lippmeier J.C."/>
            <person name="Lucas S."/>
            <person name="Medina M."/>
            <person name="Montsant A."/>
            <person name="Obornik M."/>
            <person name="Parker M.S."/>
            <person name="Palenik B."/>
            <person name="Pazour G.J."/>
            <person name="Richardson P.M."/>
            <person name="Rynearson T.A."/>
            <person name="Saito M.A."/>
            <person name="Schwartz D.C."/>
            <person name="Thamatrakoln K."/>
            <person name="Valentin K."/>
            <person name="Vardi A."/>
            <person name="Wilkerson F.P."/>
            <person name="Rokhsar D.S."/>
        </authorList>
    </citation>
    <scope>NUCLEOTIDE SEQUENCE [LARGE SCALE GENOMIC DNA]</scope>
    <source>
        <strain evidence="2 3">CCMP1335</strain>
    </source>
</reference>
<feature type="compositionally biased region" description="Acidic residues" evidence="1">
    <location>
        <begin position="756"/>
        <end position="770"/>
    </location>
</feature>
<dbReference type="InParanoid" id="B8CC19"/>
<dbReference type="RefSeq" id="XP_002293682.1">
    <property type="nucleotide sequence ID" value="XM_002293646.1"/>
</dbReference>
<dbReference type="eggNOG" id="ENOG502RWMY">
    <property type="taxonomic scope" value="Eukaryota"/>
</dbReference>
<feature type="compositionally biased region" description="Basic residues" evidence="1">
    <location>
        <begin position="52"/>
        <end position="65"/>
    </location>
</feature>
<dbReference type="HOGENOM" id="CLU_363128_0_0_1"/>
<sequence>MGDSDYSTTTTAATYYSQSFPEREASHPIADFNNRNRNFAVNNTNSNNNPSTKKKTTRATNRRVKHDLPGPAGIWFRKQKQSAAGVGDVGKKKIVKTENGGRDNAAGGRDGKKQNDDTAAAATTTTTIDNYEAEGQHMHANPTTTTVTTSSNNNHTPSPSSSSFTKKQLRREEQLFHDHSTELHECNAWNLMCITLNRIVPPPHSYSLFHRQPQPHSYKHLLRQSIPPNIALIYEIHEGLYDTHHLSPRLFNTDLRTPLLIGYVASVQCHAHSDWTALLVDEMHGVWNTTTSGGGCVEGGGMGSASSRGIVCWIEERLVKRHAGWVRPGAVWMLAGAKLALFPSSVEDDDEGGDHVEQQQLVVNGDVGTADGQTNIGGQGVLPNDISPSTDAARGGGNIDRMILVGESSLVYAWTPEEASAHFSNEEFVELTERRCNVGFSSMDVIEIDGGNVDDTGGAEEDVLDIDQEESSLGEVVERSNVSDSVEKSRNEESTTFISSMPFRGSSPVTPTTKDKAIVEDTVTVELQQQNASGNTGDSELEPPAAFAEKTADDAIHSGISSNDVSAESAAPTANQSVKKVYPLLTPTTTRTAVVLRNPYNHPKANGPNPNVEQQPENPNTRVNSSLQNLYGENSSVPSESLVTDPMQRMNAESGMLETDAPHTKVNNEAASSTEVGRALPRQPFEEQTPVAPRESASLRPATNSLSFDSMLDEDEVLVLPKDPTPKMTQQIIPTRTAFSNATSKKPALCPNTGDSFDDMLDEDEDDMAF</sequence>
<reference evidence="2 3" key="2">
    <citation type="journal article" date="2008" name="Nature">
        <title>The Phaeodactylum genome reveals the evolutionary history of diatom genomes.</title>
        <authorList>
            <person name="Bowler C."/>
            <person name="Allen A.E."/>
            <person name="Badger J.H."/>
            <person name="Grimwood J."/>
            <person name="Jabbari K."/>
            <person name="Kuo A."/>
            <person name="Maheswari U."/>
            <person name="Martens C."/>
            <person name="Maumus F."/>
            <person name="Otillar R.P."/>
            <person name="Rayko E."/>
            <person name="Salamov A."/>
            <person name="Vandepoele K."/>
            <person name="Beszteri B."/>
            <person name="Gruber A."/>
            <person name="Heijde M."/>
            <person name="Katinka M."/>
            <person name="Mock T."/>
            <person name="Valentin K."/>
            <person name="Verret F."/>
            <person name="Berges J.A."/>
            <person name="Brownlee C."/>
            <person name="Cadoret J.P."/>
            <person name="Chiovitti A."/>
            <person name="Choi C.J."/>
            <person name="Coesel S."/>
            <person name="De Martino A."/>
            <person name="Detter J.C."/>
            <person name="Durkin C."/>
            <person name="Falciatore A."/>
            <person name="Fournet J."/>
            <person name="Haruta M."/>
            <person name="Huysman M.J."/>
            <person name="Jenkins B.D."/>
            <person name="Jiroutova K."/>
            <person name="Jorgensen R.E."/>
            <person name="Joubert Y."/>
            <person name="Kaplan A."/>
            <person name="Kroger N."/>
            <person name="Kroth P.G."/>
            <person name="La Roche J."/>
            <person name="Lindquist E."/>
            <person name="Lommer M."/>
            <person name="Martin-Jezequel V."/>
            <person name="Lopez P.J."/>
            <person name="Lucas S."/>
            <person name="Mangogna M."/>
            <person name="McGinnis K."/>
            <person name="Medlin L.K."/>
            <person name="Montsant A."/>
            <person name="Oudot-Le Secq M.P."/>
            <person name="Napoli C."/>
            <person name="Obornik M."/>
            <person name="Parker M.S."/>
            <person name="Petit J.L."/>
            <person name="Porcel B.M."/>
            <person name="Poulsen N."/>
            <person name="Robison M."/>
            <person name="Rychlewski L."/>
            <person name="Rynearson T.A."/>
            <person name="Schmutz J."/>
            <person name="Shapiro H."/>
            <person name="Siaut M."/>
            <person name="Stanley M."/>
            <person name="Sussman M.R."/>
            <person name="Taylor A.R."/>
            <person name="Vardi A."/>
            <person name="von Dassow P."/>
            <person name="Vyverman W."/>
            <person name="Willis A."/>
            <person name="Wyrwicz L.S."/>
            <person name="Rokhsar D.S."/>
            <person name="Weissenbach J."/>
            <person name="Armbrust E.V."/>
            <person name="Green B.R."/>
            <person name="Van de Peer Y."/>
            <person name="Grigoriev I.V."/>
        </authorList>
    </citation>
    <scope>NUCLEOTIDE SEQUENCE [LARGE SCALE GENOMIC DNA]</scope>
    <source>
        <strain evidence="2 3">CCMP1335</strain>
    </source>
</reference>
<feature type="region of interest" description="Disordered" evidence="1">
    <location>
        <begin position="481"/>
        <end position="512"/>
    </location>
</feature>
<feature type="region of interest" description="Disordered" evidence="1">
    <location>
        <begin position="740"/>
        <end position="770"/>
    </location>
</feature>
<accession>B8CC19</accession>
<dbReference type="GeneID" id="7451634"/>
<feature type="compositionally biased region" description="Basic and acidic residues" evidence="1">
    <location>
        <begin position="89"/>
        <end position="101"/>
    </location>
</feature>
<feature type="compositionally biased region" description="Low complexity" evidence="1">
    <location>
        <begin position="608"/>
        <end position="620"/>
    </location>
</feature>
<evidence type="ECO:0000313" key="2">
    <source>
        <dbReference type="EMBL" id="EED88691.1"/>
    </source>
</evidence>
<protein>
    <submittedName>
        <fullName evidence="2">Uncharacterized protein</fullName>
    </submittedName>
</protein>
<feature type="region of interest" description="Disordered" evidence="1">
    <location>
        <begin position="40"/>
        <end position="120"/>
    </location>
</feature>
<dbReference type="AlphaFoldDB" id="B8CC19"/>
<organism evidence="2 3">
    <name type="scientific">Thalassiosira pseudonana</name>
    <name type="common">Marine diatom</name>
    <name type="synonym">Cyclotella nana</name>
    <dbReference type="NCBI Taxonomy" id="35128"/>
    <lineage>
        <taxon>Eukaryota</taxon>
        <taxon>Sar</taxon>
        <taxon>Stramenopiles</taxon>
        <taxon>Ochrophyta</taxon>
        <taxon>Bacillariophyta</taxon>
        <taxon>Coscinodiscophyceae</taxon>
        <taxon>Thalassiosirophycidae</taxon>
        <taxon>Thalassiosirales</taxon>
        <taxon>Thalassiosiraceae</taxon>
        <taxon>Thalassiosira</taxon>
    </lineage>
</organism>
<gene>
    <name evidence="2" type="ORF">THAPSDRAFT_24772</name>
</gene>